<evidence type="ECO:0000313" key="5">
    <source>
        <dbReference type="Proteomes" id="UP000009309"/>
    </source>
</evidence>
<feature type="coiled-coil region" evidence="1">
    <location>
        <begin position="233"/>
        <end position="267"/>
    </location>
</feature>
<dbReference type="PANTHER" id="PTHR32309:SF13">
    <property type="entry name" value="FERRIC ENTEROBACTIN TRANSPORT PROTEIN FEPE"/>
    <property type="match status" value="1"/>
</dbReference>
<name>I2GSU1_9BACT</name>
<sequence length="363" mass="40463">MSVIENTRQASQSDDETIEIRLSDVIQFLKESRRTVIIGAIIAAMMGTLYSFTKSNQYISQVSVMPEIQAKGVGGLGNLGSLAGLAGISLDNAGGGGETIRPDLYPNILQSVPFGLHMLKQPVYSQLLNKKLTVEEFYKQFNEQTLLGKFIGKGIGEKESETKNTYNNNIKTLQLTKKQEGLISIIHNSVTATFDKKTGIMSISAEMPDPVVAASTAQLALEYLTNYVTSYRTEKARQQVFFLTRQLREAKNRYQASEYALSSYRDRNRSLYLNTAKIEEQRLQADFILAQGVYNDLSKQLEQAKIKVAEEAPVFKTLEPPRVPLIKSSPKRTLIIIGLTVFGAFLGLIVHFTRKVILGKSHR</sequence>
<dbReference type="PANTHER" id="PTHR32309">
    <property type="entry name" value="TYROSINE-PROTEIN KINASE"/>
    <property type="match status" value="1"/>
</dbReference>
<keyword evidence="2" id="KW-1133">Transmembrane helix</keyword>
<dbReference type="RefSeq" id="WP_009285531.1">
    <property type="nucleotide sequence ID" value="NZ_CAIT01000010.1"/>
</dbReference>
<keyword evidence="1" id="KW-0175">Coiled coil</keyword>
<dbReference type="OrthoDB" id="1522571at2"/>
<dbReference type="eggNOG" id="COG3206">
    <property type="taxonomic scope" value="Bacteria"/>
</dbReference>
<dbReference type="InterPro" id="IPR050445">
    <property type="entry name" value="Bact_polysacc_biosynth/exp"/>
</dbReference>
<comment type="caution">
    <text evidence="4">The sequence shown here is derived from an EMBL/GenBank/DDBJ whole genome shotgun (WGS) entry which is preliminary data.</text>
</comment>
<evidence type="ECO:0000256" key="2">
    <source>
        <dbReference type="SAM" id="Phobius"/>
    </source>
</evidence>
<keyword evidence="5" id="KW-1185">Reference proteome</keyword>
<dbReference type="InterPro" id="IPR032807">
    <property type="entry name" value="GNVR"/>
</dbReference>
<keyword evidence="2" id="KW-0472">Membrane</keyword>
<accession>I2GSU1</accession>
<reference evidence="4 5" key="1">
    <citation type="journal article" date="2012" name="J. Bacteriol.">
        <title>Genome Sequence of the Filamentous Bacterium Fibrisoma limi BUZ 3T.</title>
        <authorList>
            <person name="Filippini M."/>
            <person name="Qi W."/>
            <person name="Jaenicke S."/>
            <person name="Goesmann A."/>
            <person name="Smits T.H."/>
            <person name="Bagheri H.C."/>
        </authorList>
    </citation>
    <scope>NUCLEOTIDE SEQUENCE [LARGE SCALE GENOMIC DNA]</scope>
    <source>
        <strain evidence="5">BUZ 3T</strain>
    </source>
</reference>
<dbReference type="GO" id="GO:0004713">
    <property type="term" value="F:protein tyrosine kinase activity"/>
    <property type="evidence" value="ECO:0007669"/>
    <property type="project" value="TreeGrafter"/>
</dbReference>
<dbReference type="STRING" id="1185876.BN8_06361"/>
<protein>
    <submittedName>
        <fullName evidence="4">Lipopolysaccharide biosynthesis protein</fullName>
    </submittedName>
</protein>
<evidence type="ECO:0000259" key="3">
    <source>
        <dbReference type="Pfam" id="PF13807"/>
    </source>
</evidence>
<proteinExistence type="predicted"/>
<feature type="transmembrane region" description="Helical" evidence="2">
    <location>
        <begin position="334"/>
        <end position="353"/>
    </location>
</feature>
<feature type="transmembrane region" description="Helical" evidence="2">
    <location>
        <begin position="36"/>
        <end position="53"/>
    </location>
</feature>
<evidence type="ECO:0000313" key="4">
    <source>
        <dbReference type="EMBL" id="CCH56970.1"/>
    </source>
</evidence>
<evidence type="ECO:0000256" key="1">
    <source>
        <dbReference type="SAM" id="Coils"/>
    </source>
</evidence>
<organism evidence="4 5">
    <name type="scientific">Fibrisoma limi BUZ 3</name>
    <dbReference type="NCBI Taxonomy" id="1185876"/>
    <lineage>
        <taxon>Bacteria</taxon>
        <taxon>Pseudomonadati</taxon>
        <taxon>Bacteroidota</taxon>
        <taxon>Cytophagia</taxon>
        <taxon>Cytophagales</taxon>
        <taxon>Spirosomataceae</taxon>
        <taxon>Fibrisoma</taxon>
    </lineage>
</organism>
<gene>
    <name evidence="4" type="ORF">BN8_06361</name>
</gene>
<dbReference type="Proteomes" id="UP000009309">
    <property type="component" value="Unassembled WGS sequence"/>
</dbReference>
<dbReference type="EMBL" id="CAIT01000010">
    <property type="protein sequence ID" value="CCH56970.1"/>
    <property type="molecule type" value="Genomic_DNA"/>
</dbReference>
<dbReference type="AlphaFoldDB" id="I2GSU1"/>
<dbReference type="Pfam" id="PF13807">
    <property type="entry name" value="GNVR"/>
    <property type="match status" value="1"/>
</dbReference>
<dbReference type="GO" id="GO:0005886">
    <property type="term" value="C:plasma membrane"/>
    <property type="evidence" value="ECO:0007669"/>
    <property type="project" value="TreeGrafter"/>
</dbReference>
<keyword evidence="2" id="KW-0812">Transmembrane</keyword>
<feature type="domain" description="Tyrosine-protein kinase G-rich" evidence="3">
    <location>
        <begin position="282"/>
        <end position="355"/>
    </location>
</feature>